<dbReference type="Gene3D" id="1.25.20.10">
    <property type="entry name" value="Bacterial muramidases"/>
    <property type="match status" value="1"/>
</dbReference>
<evidence type="ECO:0000256" key="3">
    <source>
        <dbReference type="ARBA" id="ARBA00022729"/>
    </source>
</evidence>
<dbReference type="InterPro" id="IPR023346">
    <property type="entry name" value="Lysozyme-like_dom_sf"/>
</dbReference>
<proteinExistence type="inferred from homology"/>
<dbReference type="SUPFAM" id="SSF48435">
    <property type="entry name" value="Bacterial muramidases"/>
    <property type="match status" value="1"/>
</dbReference>
<feature type="chain" id="PRO_5047093709" evidence="4">
    <location>
        <begin position="31"/>
        <end position="659"/>
    </location>
</feature>
<feature type="signal peptide" evidence="4">
    <location>
        <begin position="1"/>
        <end position="30"/>
    </location>
</feature>
<comment type="similarity">
    <text evidence="1">Belongs to the transglycosylase Slt family.</text>
</comment>
<dbReference type="RefSeq" id="WP_207852589.1">
    <property type="nucleotide sequence ID" value="NZ_JAFVMG010000001.1"/>
</dbReference>
<dbReference type="SUPFAM" id="SSF53955">
    <property type="entry name" value="Lysozyme-like"/>
    <property type="match status" value="1"/>
</dbReference>
<comment type="caution">
    <text evidence="6">The sequence shown here is derived from an EMBL/GenBank/DDBJ whole genome shotgun (WGS) entry which is preliminary data.</text>
</comment>
<gene>
    <name evidence="6" type="ORF">J2D75_03190</name>
</gene>
<comment type="similarity">
    <text evidence="2">Belongs to the virb1 family.</text>
</comment>
<dbReference type="EMBL" id="JAFVMG010000001">
    <property type="protein sequence ID" value="MBO1327482.1"/>
    <property type="molecule type" value="Genomic_DNA"/>
</dbReference>
<dbReference type="InterPro" id="IPR008939">
    <property type="entry name" value="Lytic_TGlycosylase_superhlx_U"/>
</dbReference>
<dbReference type="PROSITE" id="PS00922">
    <property type="entry name" value="TRANSGLYCOSYLASE"/>
    <property type="match status" value="1"/>
</dbReference>
<dbReference type="PANTHER" id="PTHR37423:SF2">
    <property type="entry name" value="MEMBRANE-BOUND LYTIC MUREIN TRANSGLYCOSYLASE C"/>
    <property type="match status" value="1"/>
</dbReference>
<name>A0ABS3LIT3_9PROT</name>
<evidence type="ECO:0000256" key="1">
    <source>
        <dbReference type="ARBA" id="ARBA00007734"/>
    </source>
</evidence>
<dbReference type="Proteomes" id="UP000664399">
    <property type="component" value="Unassembled WGS sequence"/>
</dbReference>
<dbReference type="InterPro" id="IPR008258">
    <property type="entry name" value="Transglycosylase_SLT_dom_1"/>
</dbReference>
<dbReference type="PANTHER" id="PTHR37423">
    <property type="entry name" value="SOLUBLE LYTIC MUREIN TRANSGLYCOSYLASE-RELATED"/>
    <property type="match status" value="1"/>
</dbReference>
<evidence type="ECO:0000313" key="6">
    <source>
        <dbReference type="EMBL" id="MBO1327482.1"/>
    </source>
</evidence>
<keyword evidence="3 4" id="KW-0732">Signal</keyword>
<keyword evidence="7" id="KW-1185">Reference proteome</keyword>
<evidence type="ECO:0000256" key="4">
    <source>
        <dbReference type="SAM" id="SignalP"/>
    </source>
</evidence>
<evidence type="ECO:0000259" key="5">
    <source>
        <dbReference type="Pfam" id="PF01464"/>
    </source>
</evidence>
<sequence>MTRLYAVCWRKWAVIALTATFLAGPVSVFAADDPVPPSTDGDDLYTAPDLDLSVPTAQAANGSLADRLHFWLRLVGPDRASVQDYADFLSNGPAWPRRGLIATRMEQALLVETDPGIVRGLCSTQPLATAAALAYCAQQAPDLMARLTDEAARAWQNGNDAPTAARLLATRFPAVVTPSASWVRFDREERAGLTEAARRTLPYLAADRQDLARARLAFRSGESNAQEQAAALPEAVGSDSFLVLDHVRWLRQQQRYDEAVALWAAAGNAAEQTAPPALFWREREVLARELLQAGRAAEAQSVADDPVVTGAARLDSRFLCGWIALRFGHDAARATDFFQPLTQSSSLISKSRGLYWLARAYEQAGNERAYKATLQQAAAFPSTFYGQLAGALLEGQDQALLNPSYVADVTRHGLHAQLAAADGKVDEALDANELAQAAALLVSWGDRPHARDFLQMLANQTSDTAALRGLSALAQRLDLPDIAVTAARKAGRDGVLLRTGWPEPYAIPNNALPVGLVPGLIRQESSFNPDAISLSNAIGLMQLKPSTAADMTRKAGVAAAAASAGGLHDPESNMRLGVAYLEHIQERFGPVVPYLAAAYNGGPGRLGRWLGTMGNPANDGAKDDVMIDWIESIPVAETRNYVQRVWENMIIYRAMGENQ</sequence>
<feature type="domain" description="Transglycosylase SLT" evidence="5">
    <location>
        <begin position="511"/>
        <end position="615"/>
    </location>
</feature>
<dbReference type="InterPro" id="IPR000189">
    <property type="entry name" value="Transglyc_AS"/>
</dbReference>
<evidence type="ECO:0000313" key="7">
    <source>
        <dbReference type="Proteomes" id="UP000664399"/>
    </source>
</evidence>
<protein>
    <submittedName>
        <fullName evidence="6">Lytic transglycosylase domain-containing protein</fullName>
    </submittedName>
</protein>
<reference evidence="6 7" key="1">
    <citation type="submission" date="2021-03" db="EMBL/GenBank/DDBJ databases">
        <title>The complete genome sequence of Acetobacter suratthaniensis TBRC 1719.</title>
        <authorList>
            <person name="Charoenyingcharoen P."/>
            <person name="Yukphan P."/>
        </authorList>
    </citation>
    <scope>NUCLEOTIDE SEQUENCE [LARGE SCALE GENOMIC DNA]</scope>
    <source>
        <strain evidence="6 7">TBRC 1719</strain>
    </source>
</reference>
<organism evidence="6 7">
    <name type="scientific">Acetobacter suratthaniensis</name>
    <dbReference type="NCBI Taxonomy" id="1502841"/>
    <lineage>
        <taxon>Bacteria</taxon>
        <taxon>Pseudomonadati</taxon>
        <taxon>Pseudomonadota</taxon>
        <taxon>Alphaproteobacteria</taxon>
        <taxon>Acetobacterales</taxon>
        <taxon>Acetobacteraceae</taxon>
        <taxon>Acetobacter</taxon>
    </lineage>
</organism>
<dbReference type="Gene3D" id="1.10.530.10">
    <property type="match status" value="1"/>
</dbReference>
<evidence type="ECO:0000256" key="2">
    <source>
        <dbReference type="ARBA" id="ARBA00009387"/>
    </source>
</evidence>
<dbReference type="Pfam" id="PF01464">
    <property type="entry name" value="SLT"/>
    <property type="match status" value="1"/>
</dbReference>
<dbReference type="CDD" id="cd13401">
    <property type="entry name" value="Slt70-like"/>
    <property type="match status" value="1"/>
</dbReference>
<accession>A0ABS3LIT3</accession>